<dbReference type="Gene3D" id="3.40.630.30">
    <property type="match status" value="1"/>
</dbReference>
<dbReference type="PANTHER" id="PTHR43072">
    <property type="entry name" value="N-ACETYLTRANSFERASE"/>
    <property type="match status" value="1"/>
</dbReference>
<name>A0A512AMS6_9SPHN</name>
<dbReference type="RefSeq" id="WP_147160348.1">
    <property type="nucleotide sequence ID" value="NZ_BJYR01000019.1"/>
</dbReference>
<reference evidence="2 3" key="1">
    <citation type="submission" date="2019-07" db="EMBL/GenBank/DDBJ databases">
        <title>Whole genome shotgun sequence of Novosphingobium sediminis NBRC 106119.</title>
        <authorList>
            <person name="Hosoyama A."/>
            <person name="Uohara A."/>
            <person name="Ohji S."/>
            <person name="Ichikawa N."/>
        </authorList>
    </citation>
    <scope>NUCLEOTIDE SEQUENCE [LARGE SCALE GENOMIC DNA]</scope>
    <source>
        <strain evidence="2 3">NBRC 106119</strain>
    </source>
</reference>
<protein>
    <submittedName>
        <fullName evidence="2">N-acetyltransferase</fullName>
    </submittedName>
</protein>
<accession>A0A512AMS6</accession>
<dbReference type="EMBL" id="BJYR01000019">
    <property type="protein sequence ID" value="GEO01013.1"/>
    <property type="molecule type" value="Genomic_DNA"/>
</dbReference>
<dbReference type="PANTHER" id="PTHR43072:SF8">
    <property type="entry name" value="ACYLTRANSFERASE FABY-RELATED"/>
    <property type="match status" value="1"/>
</dbReference>
<dbReference type="SUPFAM" id="SSF55729">
    <property type="entry name" value="Acyl-CoA N-acyltransferases (Nat)"/>
    <property type="match status" value="1"/>
</dbReference>
<proteinExistence type="predicted"/>
<dbReference type="OrthoDB" id="5459937at2"/>
<keyword evidence="3" id="KW-1185">Reference proteome</keyword>
<evidence type="ECO:0000313" key="2">
    <source>
        <dbReference type="EMBL" id="GEO01013.1"/>
    </source>
</evidence>
<evidence type="ECO:0000259" key="1">
    <source>
        <dbReference type="PROSITE" id="PS51186"/>
    </source>
</evidence>
<evidence type="ECO:0000313" key="3">
    <source>
        <dbReference type="Proteomes" id="UP000321464"/>
    </source>
</evidence>
<feature type="domain" description="N-acetyltransferase" evidence="1">
    <location>
        <begin position="5"/>
        <end position="157"/>
    </location>
</feature>
<sequence>MTDALTIRDAQAEDAAACAAIYRPHVTDSWISFEIEAPDAAEMARRIADYGASHAWLVATRGGELLGYAYGSQHRTRAAYASSCDVAIYVSAAAPRSGIGRALYGELLARLKAKGFHAAFAGIAQPNPASVALHEACGFTPVGIYREVGWKMGAWRDVGWWQRVL</sequence>
<comment type="caution">
    <text evidence="2">The sequence shown here is derived from an EMBL/GenBank/DDBJ whole genome shotgun (WGS) entry which is preliminary data.</text>
</comment>
<organism evidence="2 3">
    <name type="scientific">Novosphingobium sediminis</name>
    <dbReference type="NCBI Taxonomy" id="707214"/>
    <lineage>
        <taxon>Bacteria</taxon>
        <taxon>Pseudomonadati</taxon>
        <taxon>Pseudomonadota</taxon>
        <taxon>Alphaproteobacteria</taxon>
        <taxon>Sphingomonadales</taxon>
        <taxon>Sphingomonadaceae</taxon>
        <taxon>Novosphingobium</taxon>
    </lineage>
</organism>
<dbReference type="Proteomes" id="UP000321464">
    <property type="component" value="Unassembled WGS sequence"/>
</dbReference>
<dbReference type="InterPro" id="IPR016181">
    <property type="entry name" value="Acyl_CoA_acyltransferase"/>
</dbReference>
<dbReference type="CDD" id="cd04301">
    <property type="entry name" value="NAT_SF"/>
    <property type="match status" value="1"/>
</dbReference>
<gene>
    <name evidence="2" type="primary">yncA</name>
    <name evidence="2" type="ORF">NSE01_28450</name>
</gene>
<dbReference type="NCBIfam" id="NF040504">
    <property type="entry name" value="resist_ArsN1b"/>
    <property type="match status" value="1"/>
</dbReference>
<dbReference type="PROSITE" id="PS51186">
    <property type="entry name" value="GNAT"/>
    <property type="match status" value="1"/>
</dbReference>
<dbReference type="Pfam" id="PF13420">
    <property type="entry name" value="Acetyltransf_4"/>
    <property type="match status" value="1"/>
</dbReference>
<dbReference type="AlphaFoldDB" id="A0A512AMS6"/>
<dbReference type="InterPro" id="IPR000182">
    <property type="entry name" value="GNAT_dom"/>
</dbReference>
<keyword evidence="2" id="KW-0808">Transferase</keyword>
<dbReference type="GO" id="GO:0016747">
    <property type="term" value="F:acyltransferase activity, transferring groups other than amino-acyl groups"/>
    <property type="evidence" value="ECO:0007669"/>
    <property type="project" value="InterPro"/>
</dbReference>